<feature type="compositionally biased region" description="Gly residues" evidence="1">
    <location>
        <begin position="1"/>
        <end position="19"/>
    </location>
</feature>
<evidence type="ECO:0000256" key="1">
    <source>
        <dbReference type="SAM" id="MobiDB-lite"/>
    </source>
</evidence>
<comment type="caution">
    <text evidence="2">The sequence shown here is derived from an EMBL/GenBank/DDBJ whole genome shotgun (WGS) entry which is preliminary data.</text>
</comment>
<protein>
    <submittedName>
        <fullName evidence="2">Uncharacterized protein</fullName>
    </submittedName>
</protein>
<evidence type="ECO:0000313" key="2">
    <source>
        <dbReference type="EMBL" id="MPC67691.1"/>
    </source>
</evidence>
<organism evidence="2 3">
    <name type="scientific">Portunus trituberculatus</name>
    <name type="common">Swimming crab</name>
    <name type="synonym">Neptunus trituberculatus</name>
    <dbReference type="NCBI Taxonomy" id="210409"/>
    <lineage>
        <taxon>Eukaryota</taxon>
        <taxon>Metazoa</taxon>
        <taxon>Ecdysozoa</taxon>
        <taxon>Arthropoda</taxon>
        <taxon>Crustacea</taxon>
        <taxon>Multicrustacea</taxon>
        <taxon>Malacostraca</taxon>
        <taxon>Eumalacostraca</taxon>
        <taxon>Eucarida</taxon>
        <taxon>Decapoda</taxon>
        <taxon>Pleocyemata</taxon>
        <taxon>Brachyura</taxon>
        <taxon>Eubrachyura</taxon>
        <taxon>Portunoidea</taxon>
        <taxon>Portunidae</taxon>
        <taxon>Portuninae</taxon>
        <taxon>Portunus</taxon>
    </lineage>
</organism>
<dbReference type="AlphaFoldDB" id="A0A5B7H511"/>
<reference evidence="2 3" key="1">
    <citation type="submission" date="2019-05" db="EMBL/GenBank/DDBJ databases">
        <title>Another draft genome of Portunus trituberculatus and its Hox gene families provides insights of decapod evolution.</title>
        <authorList>
            <person name="Jeong J.-H."/>
            <person name="Song I."/>
            <person name="Kim S."/>
            <person name="Choi T."/>
            <person name="Kim D."/>
            <person name="Ryu S."/>
            <person name="Kim W."/>
        </authorList>
    </citation>
    <scope>NUCLEOTIDE SEQUENCE [LARGE SCALE GENOMIC DNA]</scope>
    <source>
        <tissue evidence="2">Muscle</tissue>
    </source>
</reference>
<keyword evidence="3" id="KW-1185">Reference proteome</keyword>
<dbReference type="Proteomes" id="UP000324222">
    <property type="component" value="Unassembled WGS sequence"/>
</dbReference>
<dbReference type="EMBL" id="VSRR010026601">
    <property type="protein sequence ID" value="MPC67691.1"/>
    <property type="molecule type" value="Genomic_DNA"/>
</dbReference>
<name>A0A5B7H511_PORTR</name>
<feature type="compositionally biased region" description="Low complexity" evidence="1">
    <location>
        <begin position="55"/>
        <end position="70"/>
    </location>
</feature>
<accession>A0A5B7H511</accession>
<gene>
    <name evidence="2" type="ORF">E2C01_061871</name>
</gene>
<evidence type="ECO:0000313" key="3">
    <source>
        <dbReference type="Proteomes" id="UP000324222"/>
    </source>
</evidence>
<proteinExistence type="predicted"/>
<sequence length="81" mass="7721">MTGDGRNPGSGSSSGGGSTSSGSVGNNNVGLKSSGNGAVRSVGQTLSLRPPNSAPTVPSSSLLGTTGGSVRMKITDLESGK</sequence>
<feature type="compositionally biased region" description="Low complexity" evidence="1">
    <location>
        <begin position="20"/>
        <end position="37"/>
    </location>
</feature>
<feature type="region of interest" description="Disordered" evidence="1">
    <location>
        <begin position="1"/>
        <end position="81"/>
    </location>
</feature>